<dbReference type="EMBL" id="JACXVP010000011">
    <property type="protein sequence ID" value="KAG5578630.1"/>
    <property type="molecule type" value="Genomic_DNA"/>
</dbReference>
<keyword evidence="7" id="KW-0804">Transcription</keyword>
<dbReference type="Gene3D" id="3.30.160.60">
    <property type="entry name" value="Classic Zinc Finger"/>
    <property type="match status" value="6"/>
</dbReference>
<dbReference type="GO" id="GO:0008270">
    <property type="term" value="F:zinc ion binding"/>
    <property type="evidence" value="ECO:0007669"/>
    <property type="project" value="UniProtKB-KW"/>
</dbReference>
<dbReference type="InterPro" id="IPR036236">
    <property type="entry name" value="Znf_C2H2_sf"/>
</dbReference>
<dbReference type="PANTHER" id="PTHR26374:SF414">
    <property type="entry name" value="ZINC FINGER PROTEIN ZAT12-LIKE"/>
    <property type="match status" value="1"/>
</dbReference>
<evidence type="ECO:0000256" key="5">
    <source>
        <dbReference type="ARBA" id="ARBA00022833"/>
    </source>
</evidence>
<feature type="domain" description="C2H2-type" evidence="10">
    <location>
        <begin position="333"/>
        <end position="360"/>
    </location>
</feature>
<feature type="domain" description="C2H2-type" evidence="10">
    <location>
        <begin position="46"/>
        <end position="73"/>
    </location>
</feature>
<dbReference type="PROSITE" id="PS50157">
    <property type="entry name" value="ZINC_FINGER_C2H2_2"/>
    <property type="match status" value="12"/>
</dbReference>
<organism evidence="11 12">
    <name type="scientific">Solanum commersonii</name>
    <name type="common">Commerson's wild potato</name>
    <name type="synonym">Commerson's nightshade</name>
    <dbReference type="NCBI Taxonomy" id="4109"/>
    <lineage>
        <taxon>Eukaryota</taxon>
        <taxon>Viridiplantae</taxon>
        <taxon>Streptophyta</taxon>
        <taxon>Embryophyta</taxon>
        <taxon>Tracheophyta</taxon>
        <taxon>Spermatophyta</taxon>
        <taxon>Magnoliopsida</taxon>
        <taxon>eudicotyledons</taxon>
        <taxon>Gunneridae</taxon>
        <taxon>Pentapetalae</taxon>
        <taxon>asterids</taxon>
        <taxon>lamiids</taxon>
        <taxon>Solanales</taxon>
        <taxon>Solanaceae</taxon>
        <taxon>Solanoideae</taxon>
        <taxon>Solaneae</taxon>
        <taxon>Solanum</taxon>
    </lineage>
</organism>
<evidence type="ECO:0000313" key="12">
    <source>
        <dbReference type="Proteomes" id="UP000824120"/>
    </source>
</evidence>
<dbReference type="PROSITE" id="PS00028">
    <property type="entry name" value="ZINC_FINGER_C2H2_1"/>
    <property type="match status" value="12"/>
</dbReference>
<evidence type="ECO:0000256" key="3">
    <source>
        <dbReference type="ARBA" id="ARBA00022737"/>
    </source>
</evidence>
<dbReference type="PANTHER" id="PTHR26374">
    <property type="entry name" value="ZINC FINGER PROTEIN ZAT5"/>
    <property type="match status" value="1"/>
</dbReference>
<feature type="domain" description="C2H2-type" evidence="10">
    <location>
        <begin position="763"/>
        <end position="790"/>
    </location>
</feature>
<comment type="subcellular location">
    <subcellularLocation>
        <location evidence="1">Nucleus</location>
    </subcellularLocation>
</comment>
<gene>
    <name evidence="11" type="ORF">H5410_058764</name>
</gene>
<dbReference type="GO" id="GO:0005634">
    <property type="term" value="C:nucleus"/>
    <property type="evidence" value="ECO:0007669"/>
    <property type="project" value="UniProtKB-SubCell"/>
</dbReference>
<dbReference type="AlphaFoldDB" id="A0A9J5WUK3"/>
<evidence type="ECO:0000256" key="4">
    <source>
        <dbReference type="ARBA" id="ARBA00022771"/>
    </source>
</evidence>
<keyword evidence="2" id="KW-0479">Metal-binding</keyword>
<feature type="domain" description="C2H2-type" evidence="10">
    <location>
        <begin position="617"/>
        <end position="644"/>
    </location>
</feature>
<feature type="domain" description="C2H2-type" evidence="10">
    <location>
        <begin position="806"/>
        <end position="833"/>
    </location>
</feature>
<evidence type="ECO:0000256" key="1">
    <source>
        <dbReference type="ARBA" id="ARBA00004123"/>
    </source>
</evidence>
<dbReference type="OrthoDB" id="9411774at2759"/>
<accession>A0A9J5WUK3</accession>
<feature type="domain" description="C2H2-type" evidence="10">
    <location>
        <begin position="376"/>
        <end position="403"/>
    </location>
</feature>
<reference evidence="11 12" key="1">
    <citation type="submission" date="2020-09" db="EMBL/GenBank/DDBJ databases">
        <title>De no assembly of potato wild relative species, Solanum commersonii.</title>
        <authorList>
            <person name="Cho K."/>
        </authorList>
    </citation>
    <scope>NUCLEOTIDE SEQUENCE [LARGE SCALE GENOMIC DNA]</scope>
    <source>
        <strain evidence="11">LZ3.2</strain>
        <tissue evidence="11">Leaf</tissue>
    </source>
</reference>
<keyword evidence="12" id="KW-1185">Reference proteome</keyword>
<evidence type="ECO:0000313" key="11">
    <source>
        <dbReference type="EMBL" id="KAG5578630.1"/>
    </source>
</evidence>
<protein>
    <recommendedName>
        <fullName evidence="10">C2H2-type domain-containing protein</fullName>
    </recommendedName>
</protein>
<dbReference type="SMART" id="SM00614">
    <property type="entry name" value="ZnF_BED"/>
    <property type="match status" value="6"/>
</dbReference>
<dbReference type="SUPFAM" id="SSF57667">
    <property type="entry name" value="beta-beta-alpha zinc fingers"/>
    <property type="match status" value="6"/>
</dbReference>
<feature type="domain" description="C2H2-type" evidence="10">
    <location>
        <begin position="467"/>
        <end position="494"/>
    </location>
</feature>
<keyword evidence="4 9" id="KW-0863">Zinc-finger</keyword>
<keyword evidence="3" id="KW-0677">Repeat</keyword>
<keyword evidence="5" id="KW-0862">Zinc</keyword>
<evidence type="ECO:0000256" key="6">
    <source>
        <dbReference type="ARBA" id="ARBA00023015"/>
    </source>
</evidence>
<evidence type="ECO:0000256" key="7">
    <source>
        <dbReference type="ARBA" id="ARBA00023163"/>
    </source>
</evidence>
<feature type="domain" description="C2H2-type" evidence="10">
    <location>
        <begin position="660"/>
        <end position="687"/>
    </location>
</feature>
<feature type="domain" description="C2H2-type" evidence="10">
    <location>
        <begin position="187"/>
        <end position="214"/>
    </location>
</feature>
<evidence type="ECO:0000256" key="2">
    <source>
        <dbReference type="ARBA" id="ARBA00022723"/>
    </source>
</evidence>
<sequence>MCTSSATMNMRLKKSKEEESVENFAMANCVDIEKRNELLGRRKLYYECKKCKKRFESFQALGGHATSHKNKLNMMMSTNGESLHNVNKKKHECSICGKEFAIGQALGGHMRKHRDQLNQIEQNKKIKLEENLIKSGELVESTKRTMKRSREDDMQIEEEAMANCALMLLSRFNNTSSSSHHIHINNFECKTCNKRFPSFQALGGHRASHNKRSRLFGEFLVQTNKKNKMHKCSICGMEFSLGQALGGHMRRHRDEINKTTAHEQTMIPILKKSNSIKRIFCLDLNLTPRDDNVDFKEDNMQIEVEAMANCALMLLSRFNSTSSSSDHHHINDFECKTCNKRFPSFQALGGHRASHNKKPRLLGEFLVQTNKKNKMHKCSICGVEFSLGQALGGHMRRHRDEINKTSRMKPVLTKSNSSKRIFCLDLNLTPRDENVDFKREDNGQVEEEAMANCALMLLSHLNNDNDFECKTCNKRFPSFQALGGHRASHNKRSRLLGEFLVQTNTKNKMHKCSICGMEFSLGQALGGHMRRHRDEINKITPEKTMIPILKKSNSSKRINIFGLNLNITPDDDDDNVDDLKEDNMQIEVEAMANCALMLLSRFNNTSSSSDHHHINDFECKTCNKRFPSFQALGGHRASHNKKPRLLREFLVQTNKKNKMHKCSICGVEFSLGQALGGHMRRHRDEINKTSRMIPVLTKSNSSKRIFCLDLNLTPRNDNVDFKSRGEDVLVEAEAMANCALMLLSRFNTNNTSSSSDHHHINDFECKTCNKRFPSFQALGGHRASHNKKPKLLGEFLVQTNKKNKMHKCSICGVEFSLGQALGGHMRRHRDEINKTSRMIPVLTKSNSSKRIFCLDLNLTPRDDNVDFKLWPTAPIASPVLRIFI</sequence>
<comment type="caution">
    <text evidence="11">The sequence shown here is derived from an EMBL/GenBank/DDBJ whole genome shotgun (WGS) entry which is preliminary data.</text>
</comment>
<feature type="domain" description="C2H2-type" evidence="10">
    <location>
        <begin position="230"/>
        <end position="257"/>
    </location>
</feature>
<dbReference type="InterPro" id="IPR013087">
    <property type="entry name" value="Znf_C2H2_type"/>
</dbReference>
<dbReference type="Pfam" id="PF13912">
    <property type="entry name" value="zf-C2H2_6"/>
    <property type="match status" value="12"/>
</dbReference>
<feature type="domain" description="C2H2-type" evidence="10">
    <location>
        <begin position="510"/>
        <end position="537"/>
    </location>
</feature>
<dbReference type="SMART" id="SM00355">
    <property type="entry name" value="ZnF_C2H2"/>
    <property type="match status" value="12"/>
</dbReference>
<keyword evidence="6" id="KW-0805">Transcription regulation</keyword>
<evidence type="ECO:0000256" key="8">
    <source>
        <dbReference type="ARBA" id="ARBA00023242"/>
    </source>
</evidence>
<name>A0A9J5WUK3_SOLCO</name>
<feature type="domain" description="C2H2-type" evidence="10">
    <location>
        <begin position="91"/>
        <end position="118"/>
    </location>
</feature>
<proteinExistence type="predicted"/>
<evidence type="ECO:0000259" key="10">
    <source>
        <dbReference type="PROSITE" id="PS50157"/>
    </source>
</evidence>
<dbReference type="Proteomes" id="UP000824120">
    <property type="component" value="Chromosome 11"/>
</dbReference>
<keyword evidence="8" id="KW-0539">Nucleus</keyword>
<evidence type="ECO:0000256" key="9">
    <source>
        <dbReference type="PROSITE-ProRule" id="PRU00042"/>
    </source>
</evidence>